<dbReference type="PANTHER" id="PTHR35336">
    <property type="entry name" value="ADENOSYLCOBINAMIDE AMIDOHYDROLASE"/>
    <property type="match status" value="1"/>
</dbReference>
<evidence type="ECO:0000313" key="2">
    <source>
        <dbReference type="Proteomes" id="UP001143364"/>
    </source>
</evidence>
<reference evidence="1" key="2">
    <citation type="submission" date="2023-01" db="EMBL/GenBank/DDBJ databases">
        <authorList>
            <person name="Sun Q."/>
            <person name="Evtushenko L."/>
        </authorList>
    </citation>
    <scope>NUCLEOTIDE SEQUENCE</scope>
    <source>
        <strain evidence="1">VKM B-2555</strain>
    </source>
</reference>
<reference evidence="1" key="1">
    <citation type="journal article" date="2014" name="Int. J. Syst. Evol. Microbiol.">
        <title>Complete genome sequence of Corynebacterium casei LMG S-19264T (=DSM 44701T), isolated from a smear-ripened cheese.</title>
        <authorList>
            <consortium name="US DOE Joint Genome Institute (JGI-PGF)"/>
            <person name="Walter F."/>
            <person name="Albersmeier A."/>
            <person name="Kalinowski J."/>
            <person name="Ruckert C."/>
        </authorList>
    </citation>
    <scope>NUCLEOTIDE SEQUENCE</scope>
    <source>
        <strain evidence="1">VKM B-2555</strain>
    </source>
</reference>
<accession>A0A9W6JL26</accession>
<name>A0A9W6JL26_9HYPH</name>
<dbReference type="Proteomes" id="UP001143364">
    <property type="component" value="Unassembled WGS sequence"/>
</dbReference>
<comment type="caution">
    <text evidence="1">The sequence shown here is derived from an EMBL/GenBank/DDBJ whole genome shotgun (WGS) entry which is preliminary data.</text>
</comment>
<dbReference type="Pfam" id="PF01955">
    <property type="entry name" value="CbiZ"/>
    <property type="match status" value="1"/>
</dbReference>
<proteinExistence type="predicted"/>
<dbReference type="InterPro" id="IPR052209">
    <property type="entry name" value="CbiZ"/>
</dbReference>
<gene>
    <name evidence="1" type="ORF">GCM10008171_30490</name>
</gene>
<dbReference type="PANTHER" id="PTHR35336:SF5">
    <property type="entry name" value="ADENOSYLCOBINAMIDE AMIDOHYDROLASE"/>
    <property type="match status" value="1"/>
</dbReference>
<dbReference type="InterPro" id="IPR002808">
    <property type="entry name" value="AdoCbi_amidolase"/>
</dbReference>
<protein>
    <submittedName>
        <fullName evidence="1">Adenosylcobinamide amidohydrolase</fullName>
    </submittedName>
</protein>
<evidence type="ECO:0000313" key="1">
    <source>
        <dbReference type="EMBL" id="GLK77795.1"/>
    </source>
</evidence>
<dbReference type="AlphaFoldDB" id="A0A9W6JL26"/>
<dbReference type="EMBL" id="BSFK01000016">
    <property type="protein sequence ID" value="GLK77795.1"/>
    <property type="molecule type" value="Genomic_DNA"/>
</dbReference>
<dbReference type="RefSeq" id="WP_271205633.1">
    <property type="nucleotide sequence ID" value="NZ_BSFK01000016.1"/>
</dbReference>
<sequence>MAEAGAPVCDDAGELFALRCAPPWLTLDFPTPQSFLSWAPARPGFQTGTRVAWLEVRNADLPPEVDPLALLAARLQAEGLSEAVAMMTSRDIACWRRAAVRFGAVTADCVATVGLGNAVHVGRAAGGRASGYGTINLLAAVSAPLSPAARIEALSIASEARTAAVMEAGWRLPTGLATGTGTDCVVVAAPDRPEGEESFAGLHTEVGQALGAAVHAAVLKGARDWIAERGDRGVPTTPW</sequence>
<organism evidence="1 2">
    <name type="scientific">Methylopila jiangsuensis</name>
    <dbReference type="NCBI Taxonomy" id="586230"/>
    <lineage>
        <taxon>Bacteria</taxon>
        <taxon>Pseudomonadati</taxon>
        <taxon>Pseudomonadota</taxon>
        <taxon>Alphaproteobacteria</taxon>
        <taxon>Hyphomicrobiales</taxon>
        <taxon>Methylopilaceae</taxon>
        <taxon>Methylopila</taxon>
    </lineage>
</organism>
<keyword evidence="2" id="KW-1185">Reference proteome</keyword>